<sequence length="96" mass="10790">MKVDTETLQKIAHLARLTVRPEEETQLLSSLNSVLDWMEQLNEVDTTGVEPLTHMSALDEANILRDDVVANQLPRTQALANAPDHDDQFIKVTKVL</sequence>
<protein>
    <recommendedName>
        <fullName evidence="1">Aspartyl/glutamyl-tRNA(Asn/Gln) amidotransferase subunit C</fullName>
        <shortName evidence="1">Asp/Glu-ADT subunit C</shortName>
        <ecNumber evidence="1">6.3.5.-</ecNumber>
    </recommendedName>
</protein>
<keyword evidence="1" id="KW-0547">Nucleotide-binding</keyword>
<keyword evidence="1" id="KW-0436">Ligase</keyword>
<gene>
    <name evidence="1 2" type="primary">gatC</name>
    <name evidence="2" type="ORF">J2I48_17900</name>
</gene>
<evidence type="ECO:0000313" key="3">
    <source>
        <dbReference type="Proteomes" id="UP000664795"/>
    </source>
</evidence>
<dbReference type="RefSeq" id="WP_207336850.1">
    <property type="nucleotide sequence ID" value="NZ_JAFMYU010000015.1"/>
</dbReference>
<keyword evidence="1" id="KW-0067">ATP-binding</keyword>
<comment type="subunit">
    <text evidence="1">Heterotrimer of A, B and C subunits.</text>
</comment>
<dbReference type="GO" id="GO:0070681">
    <property type="term" value="P:glutaminyl-tRNAGln biosynthesis via transamidation"/>
    <property type="evidence" value="ECO:0007669"/>
    <property type="project" value="TreeGrafter"/>
</dbReference>
<dbReference type="EC" id="6.3.5.-" evidence="1"/>
<dbReference type="GO" id="GO:0050567">
    <property type="term" value="F:glutaminyl-tRNA synthase (glutamine-hydrolyzing) activity"/>
    <property type="evidence" value="ECO:0007669"/>
    <property type="project" value="UniProtKB-UniRule"/>
</dbReference>
<accession>A0A939K0W5</accession>
<dbReference type="Pfam" id="PF02686">
    <property type="entry name" value="GatC"/>
    <property type="match status" value="1"/>
</dbReference>
<proteinExistence type="inferred from homology"/>
<dbReference type="GO" id="GO:0005524">
    <property type="term" value="F:ATP binding"/>
    <property type="evidence" value="ECO:0007669"/>
    <property type="project" value="UniProtKB-KW"/>
</dbReference>
<comment type="similarity">
    <text evidence="1">Belongs to the GatC family.</text>
</comment>
<dbReference type="EMBL" id="JAFMYU010000015">
    <property type="protein sequence ID" value="MBO0932888.1"/>
    <property type="molecule type" value="Genomic_DNA"/>
</dbReference>
<comment type="catalytic activity">
    <reaction evidence="1">
        <text>L-aspartyl-tRNA(Asn) + L-glutamine + ATP + H2O = L-asparaginyl-tRNA(Asn) + L-glutamate + ADP + phosphate + 2 H(+)</text>
        <dbReference type="Rhea" id="RHEA:14513"/>
        <dbReference type="Rhea" id="RHEA-COMP:9674"/>
        <dbReference type="Rhea" id="RHEA-COMP:9677"/>
        <dbReference type="ChEBI" id="CHEBI:15377"/>
        <dbReference type="ChEBI" id="CHEBI:15378"/>
        <dbReference type="ChEBI" id="CHEBI:29985"/>
        <dbReference type="ChEBI" id="CHEBI:30616"/>
        <dbReference type="ChEBI" id="CHEBI:43474"/>
        <dbReference type="ChEBI" id="CHEBI:58359"/>
        <dbReference type="ChEBI" id="CHEBI:78515"/>
        <dbReference type="ChEBI" id="CHEBI:78516"/>
        <dbReference type="ChEBI" id="CHEBI:456216"/>
    </reaction>
</comment>
<name>A0A939K0W5_9BACT</name>
<evidence type="ECO:0000313" key="2">
    <source>
        <dbReference type="EMBL" id="MBO0932888.1"/>
    </source>
</evidence>
<organism evidence="2 3">
    <name type="scientific">Fibrella aquatilis</name>
    <dbReference type="NCBI Taxonomy" id="2817059"/>
    <lineage>
        <taxon>Bacteria</taxon>
        <taxon>Pseudomonadati</taxon>
        <taxon>Bacteroidota</taxon>
        <taxon>Cytophagia</taxon>
        <taxon>Cytophagales</taxon>
        <taxon>Spirosomataceae</taxon>
        <taxon>Fibrella</taxon>
    </lineage>
</organism>
<comment type="catalytic activity">
    <reaction evidence="1">
        <text>L-glutamyl-tRNA(Gln) + L-glutamine + ATP + H2O = L-glutaminyl-tRNA(Gln) + L-glutamate + ADP + phosphate + H(+)</text>
        <dbReference type="Rhea" id="RHEA:17521"/>
        <dbReference type="Rhea" id="RHEA-COMP:9681"/>
        <dbReference type="Rhea" id="RHEA-COMP:9684"/>
        <dbReference type="ChEBI" id="CHEBI:15377"/>
        <dbReference type="ChEBI" id="CHEBI:15378"/>
        <dbReference type="ChEBI" id="CHEBI:29985"/>
        <dbReference type="ChEBI" id="CHEBI:30616"/>
        <dbReference type="ChEBI" id="CHEBI:43474"/>
        <dbReference type="ChEBI" id="CHEBI:58359"/>
        <dbReference type="ChEBI" id="CHEBI:78520"/>
        <dbReference type="ChEBI" id="CHEBI:78521"/>
        <dbReference type="ChEBI" id="CHEBI:456216"/>
    </reaction>
</comment>
<dbReference type="Proteomes" id="UP000664795">
    <property type="component" value="Unassembled WGS sequence"/>
</dbReference>
<keyword evidence="1" id="KW-0648">Protein biosynthesis</keyword>
<dbReference type="SUPFAM" id="SSF141000">
    <property type="entry name" value="Glu-tRNAGln amidotransferase C subunit"/>
    <property type="match status" value="1"/>
</dbReference>
<evidence type="ECO:0000256" key="1">
    <source>
        <dbReference type="HAMAP-Rule" id="MF_00122"/>
    </source>
</evidence>
<dbReference type="GO" id="GO:0006412">
    <property type="term" value="P:translation"/>
    <property type="evidence" value="ECO:0007669"/>
    <property type="project" value="UniProtKB-UniRule"/>
</dbReference>
<comment type="function">
    <text evidence="1">Allows the formation of correctly charged Asn-tRNA(Asn) or Gln-tRNA(Gln) through the transamidation of misacylated Asp-tRNA(Asn) or Glu-tRNA(Gln) in organisms which lack either or both of asparaginyl-tRNA or glutaminyl-tRNA synthetases. The reaction takes place in the presence of glutamine and ATP through an activated phospho-Asp-tRNA(Asn) or phospho-Glu-tRNA(Gln).</text>
</comment>
<dbReference type="PANTHER" id="PTHR15004">
    <property type="entry name" value="GLUTAMYL-TRNA(GLN) AMIDOTRANSFERASE SUBUNIT C, MITOCHONDRIAL"/>
    <property type="match status" value="1"/>
</dbReference>
<dbReference type="AlphaFoldDB" id="A0A939K0W5"/>
<reference evidence="2 3" key="1">
    <citation type="submission" date="2021-03" db="EMBL/GenBank/DDBJ databases">
        <title>Fibrella sp. HMF5036 genome sequencing and assembly.</title>
        <authorList>
            <person name="Kang H."/>
            <person name="Kim H."/>
            <person name="Bae S."/>
            <person name="Joh K."/>
        </authorList>
    </citation>
    <scope>NUCLEOTIDE SEQUENCE [LARGE SCALE GENOMIC DNA]</scope>
    <source>
        <strain evidence="2 3">HMF5036</strain>
    </source>
</reference>
<dbReference type="HAMAP" id="MF_00122">
    <property type="entry name" value="GatC"/>
    <property type="match status" value="1"/>
</dbReference>
<keyword evidence="3" id="KW-1185">Reference proteome</keyword>
<dbReference type="Gene3D" id="1.10.20.60">
    <property type="entry name" value="Glu-tRNAGln amidotransferase C subunit, N-terminal domain"/>
    <property type="match status" value="1"/>
</dbReference>
<dbReference type="GO" id="GO:0006450">
    <property type="term" value="P:regulation of translational fidelity"/>
    <property type="evidence" value="ECO:0007669"/>
    <property type="project" value="InterPro"/>
</dbReference>
<comment type="caution">
    <text evidence="2">The sequence shown here is derived from an EMBL/GenBank/DDBJ whole genome shotgun (WGS) entry which is preliminary data.</text>
</comment>
<dbReference type="InterPro" id="IPR036113">
    <property type="entry name" value="Asp/Glu-ADT_sf_sub_c"/>
</dbReference>
<dbReference type="PANTHER" id="PTHR15004:SF0">
    <property type="entry name" value="GLUTAMYL-TRNA(GLN) AMIDOTRANSFERASE SUBUNIT C, MITOCHONDRIAL"/>
    <property type="match status" value="1"/>
</dbReference>
<dbReference type="NCBIfam" id="TIGR00135">
    <property type="entry name" value="gatC"/>
    <property type="match status" value="1"/>
</dbReference>
<dbReference type="InterPro" id="IPR003837">
    <property type="entry name" value="GatC"/>
</dbReference>